<feature type="region of interest" description="Disordered" evidence="1">
    <location>
        <begin position="135"/>
        <end position="156"/>
    </location>
</feature>
<organism evidence="2">
    <name type="scientific">marine sediment metagenome</name>
    <dbReference type="NCBI Taxonomy" id="412755"/>
    <lineage>
        <taxon>unclassified sequences</taxon>
        <taxon>metagenomes</taxon>
        <taxon>ecological metagenomes</taxon>
    </lineage>
</organism>
<name>A0A0F9SYV8_9ZZZZ</name>
<proteinExistence type="predicted"/>
<protein>
    <submittedName>
        <fullName evidence="2">Uncharacterized protein</fullName>
    </submittedName>
</protein>
<dbReference type="EMBL" id="LAZR01000369">
    <property type="protein sequence ID" value="KKN72124.1"/>
    <property type="molecule type" value="Genomic_DNA"/>
</dbReference>
<evidence type="ECO:0000256" key="1">
    <source>
        <dbReference type="SAM" id="MobiDB-lite"/>
    </source>
</evidence>
<dbReference type="Gene3D" id="1.10.10.60">
    <property type="entry name" value="Homeodomain-like"/>
    <property type="match status" value="1"/>
</dbReference>
<accession>A0A0F9SYV8</accession>
<dbReference type="AlphaFoldDB" id="A0A0F9SYV8"/>
<evidence type="ECO:0000313" key="2">
    <source>
        <dbReference type="EMBL" id="KKN72124.1"/>
    </source>
</evidence>
<gene>
    <name evidence="2" type="ORF">LCGC14_0414100</name>
</gene>
<comment type="caution">
    <text evidence="2">The sequence shown here is derived from an EMBL/GenBank/DDBJ whole genome shotgun (WGS) entry which is preliminary data.</text>
</comment>
<reference evidence="2" key="1">
    <citation type="journal article" date="2015" name="Nature">
        <title>Complex archaea that bridge the gap between prokaryotes and eukaryotes.</title>
        <authorList>
            <person name="Spang A."/>
            <person name="Saw J.H."/>
            <person name="Jorgensen S.L."/>
            <person name="Zaremba-Niedzwiedzka K."/>
            <person name="Martijn J."/>
            <person name="Lind A.E."/>
            <person name="van Eijk R."/>
            <person name="Schleper C."/>
            <person name="Guy L."/>
            <person name="Ettema T.J."/>
        </authorList>
    </citation>
    <scope>NUCLEOTIDE SEQUENCE</scope>
</reference>
<sequence length="156" mass="17562">MSYTQLDDDGTVILRPVKMKLTKKIQNKILHAVYQGATISILCRYAGVSRDTFRGWLEKGVQDLQADDRKTVEAEFALRFATMEAEAAESWLSHINAAAPEDWRAAAWLLERRFRDDYGKEIKVKSDSTTPILVVTGIPGPPGSNLKKLKPLEEDK</sequence>